<dbReference type="Proteomes" id="UP000214880">
    <property type="component" value="Unassembled WGS sequence"/>
</dbReference>
<dbReference type="PANTHER" id="PTHR43193:SF2">
    <property type="entry name" value="POLYFERREDOXIN PROTEIN FWDF"/>
    <property type="match status" value="1"/>
</dbReference>
<reference evidence="2 3" key="1">
    <citation type="submission" date="2016-10" db="EMBL/GenBank/DDBJ databases">
        <authorList>
            <person name="de Groot N.N."/>
        </authorList>
    </citation>
    <scope>NUCLEOTIDE SEQUENCE [LARGE SCALE GENOMIC DNA]</scope>
    <source>
        <strain evidence="2 3">DSM 1736</strain>
    </source>
</reference>
<dbReference type="Pfam" id="PF04432">
    <property type="entry name" value="FrhB_FdhB_C"/>
    <property type="match status" value="1"/>
</dbReference>
<organism evidence="2 3">
    <name type="scientific">Dendrosporobacter quercicolus</name>
    <dbReference type="NCBI Taxonomy" id="146817"/>
    <lineage>
        <taxon>Bacteria</taxon>
        <taxon>Bacillati</taxon>
        <taxon>Bacillota</taxon>
        <taxon>Negativicutes</taxon>
        <taxon>Selenomonadales</taxon>
        <taxon>Sporomusaceae</taxon>
        <taxon>Dendrosporobacter</taxon>
    </lineage>
</organism>
<gene>
    <name evidence="2" type="ORF">SAMN04488502_10847</name>
</gene>
<keyword evidence="3" id="KW-1185">Reference proteome</keyword>
<dbReference type="InterPro" id="IPR052977">
    <property type="entry name" value="Polyferredoxin-like_ET"/>
</dbReference>
<dbReference type="PANTHER" id="PTHR43193">
    <property type="match status" value="1"/>
</dbReference>
<feature type="domain" description="Coenzyme F420 hydrogenase/dehydrogenase beta subunit C-terminal" evidence="1">
    <location>
        <begin position="92"/>
        <end position="251"/>
    </location>
</feature>
<dbReference type="STRING" id="146817.SAMN04488502_10847"/>
<dbReference type="EMBL" id="FNHB01000008">
    <property type="protein sequence ID" value="SDM86411.1"/>
    <property type="molecule type" value="Genomic_DNA"/>
</dbReference>
<evidence type="ECO:0000313" key="2">
    <source>
        <dbReference type="EMBL" id="SDM86411.1"/>
    </source>
</evidence>
<name>A0A1G9WQ92_9FIRM</name>
<proteinExistence type="predicted"/>
<dbReference type="InterPro" id="IPR007525">
    <property type="entry name" value="FrhB_FdhB_C"/>
</dbReference>
<accession>A0A1G9WQ92</accession>
<evidence type="ECO:0000259" key="1">
    <source>
        <dbReference type="Pfam" id="PF04432"/>
    </source>
</evidence>
<evidence type="ECO:0000313" key="3">
    <source>
        <dbReference type="Proteomes" id="UP000214880"/>
    </source>
</evidence>
<sequence length="327" mass="37898">MNAPRKAFVSWRKDEIKSLSSSSGGIAAVMAEKIIHEGGIVYGASYNKELDLVCTRISILEDLERLKGSKYVQSTIGYIFREIKSDLQKNYKVLFISTPCQVSGLYTYLGDTEYDNLLTCDLVCHGVSPNKYFKDEVLYLKDKYNLKYVHEVKFRGIFDFCFTLWNENNELLLKLSSGIDYYFMPFLKGINLRESCYSCIYAQDKRVSDITLGDSFQSIKTKLQISRKKSSNVLINTNKGEELFDSIKSELFVRKCNTEDIIKDSISLQCPFPRHHKSKIFKDNFQRFGYSKGIRKTIGKGILICHIERIIGYFKRNFFSRFAKYNK</sequence>
<protein>
    <submittedName>
        <fullName evidence="2">Coenzyme F420 hydrogenase/dehydrogenase, beta subunit C terminus</fullName>
    </submittedName>
</protein>
<dbReference type="AlphaFoldDB" id="A0A1G9WQ92"/>